<dbReference type="Pfam" id="PF00561">
    <property type="entry name" value="Abhydrolase_1"/>
    <property type="match status" value="1"/>
</dbReference>
<feature type="domain" description="AB hydrolase-1" evidence="1">
    <location>
        <begin position="6"/>
        <end position="236"/>
    </location>
</feature>
<dbReference type="InterPro" id="IPR050471">
    <property type="entry name" value="AB_hydrolase"/>
</dbReference>
<name>A0A382JUH0_9ZZZZ</name>
<dbReference type="PANTHER" id="PTHR43433:SF5">
    <property type="entry name" value="AB HYDROLASE-1 DOMAIN-CONTAINING PROTEIN"/>
    <property type="match status" value="1"/>
</dbReference>
<organism evidence="2">
    <name type="scientific">marine metagenome</name>
    <dbReference type="NCBI Taxonomy" id="408172"/>
    <lineage>
        <taxon>unclassified sequences</taxon>
        <taxon>metagenomes</taxon>
        <taxon>ecological metagenomes</taxon>
    </lineage>
</organism>
<dbReference type="PRINTS" id="PR00111">
    <property type="entry name" value="ABHYDROLASE"/>
</dbReference>
<protein>
    <recommendedName>
        <fullName evidence="1">AB hydrolase-1 domain-containing protein</fullName>
    </recommendedName>
</protein>
<sequence length="260" mass="28678">GSSTNPTLVLIHGLGSQLLLWEEGFCNRLAEEGLHVIRYDQRDSGLSSEMKKEYELPDMASDVAELLEQLSVEKAHIVGMSLGGMVAQIFAAEHPEKISSLTSMASNTGKSGFGIARGKALEALLAPTPIDPQERALKDLADRRLWASTDWHDDEYCLKIFEKYAERTDKSNEAKERQMRAVNSTGNREETLMKIKTPTLVLHGSADTLVDPSGGQRTAEVVPEAKFVMIEGWGHDLPPGSWPKITNEIIKHVKNAENIS</sequence>
<dbReference type="EMBL" id="UINC01076332">
    <property type="protein sequence ID" value="SVC15399.1"/>
    <property type="molecule type" value="Genomic_DNA"/>
</dbReference>
<dbReference type="InterPro" id="IPR029058">
    <property type="entry name" value="AB_hydrolase_fold"/>
</dbReference>
<reference evidence="2" key="1">
    <citation type="submission" date="2018-05" db="EMBL/GenBank/DDBJ databases">
        <authorList>
            <person name="Lanie J.A."/>
            <person name="Ng W.-L."/>
            <person name="Kazmierczak K.M."/>
            <person name="Andrzejewski T.M."/>
            <person name="Davidsen T.M."/>
            <person name="Wayne K.J."/>
            <person name="Tettelin H."/>
            <person name="Glass J.I."/>
            <person name="Rusch D."/>
            <person name="Podicherti R."/>
            <person name="Tsui H.-C.T."/>
            <person name="Winkler M.E."/>
        </authorList>
    </citation>
    <scope>NUCLEOTIDE SEQUENCE</scope>
</reference>
<dbReference type="InterPro" id="IPR000073">
    <property type="entry name" value="AB_hydrolase_1"/>
</dbReference>
<dbReference type="PANTHER" id="PTHR43433">
    <property type="entry name" value="HYDROLASE, ALPHA/BETA FOLD FAMILY PROTEIN"/>
    <property type="match status" value="1"/>
</dbReference>
<accession>A0A382JUH0</accession>
<dbReference type="SUPFAM" id="SSF53474">
    <property type="entry name" value="alpha/beta-Hydrolases"/>
    <property type="match status" value="1"/>
</dbReference>
<feature type="non-terminal residue" evidence="2">
    <location>
        <position position="1"/>
    </location>
</feature>
<proteinExistence type="predicted"/>
<dbReference type="AlphaFoldDB" id="A0A382JUH0"/>
<gene>
    <name evidence="2" type="ORF">METZ01_LOCUS268253</name>
</gene>
<dbReference type="Gene3D" id="3.40.50.1820">
    <property type="entry name" value="alpha/beta hydrolase"/>
    <property type="match status" value="1"/>
</dbReference>
<dbReference type="GO" id="GO:0004806">
    <property type="term" value="F:triacylglycerol lipase activity"/>
    <property type="evidence" value="ECO:0007669"/>
    <property type="project" value="TreeGrafter"/>
</dbReference>
<evidence type="ECO:0000259" key="1">
    <source>
        <dbReference type="Pfam" id="PF00561"/>
    </source>
</evidence>
<dbReference type="GO" id="GO:0046503">
    <property type="term" value="P:glycerolipid catabolic process"/>
    <property type="evidence" value="ECO:0007669"/>
    <property type="project" value="TreeGrafter"/>
</dbReference>
<evidence type="ECO:0000313" key="2">
    <source>
        <dbReference type="EMBL" id="SVC15399.1"/>
    </source>
</evidence>